<accession>X6M777</accession>
<proteinExistence type="predicted"/>
<dbReference type="AlphaFoldDB" id="X6M777"/>
<feature type="transmembrane region" description="Helical" evidence="2">
    <location>
        <begin position="336"/>
        <end position="359"/>
    </location>
</feature>
<keyword evidence="2" id="KW-1133">Transmembrane helix</keyword>
<evidence type="ECO:0000313" key="5">
    <source>
        <dbReference type="Proteomes" id="UP000023152"/>
    </source>
</evidence>
<comment type="caution">
    <text evidence="4">The sequence shown here is derived from an EMBL/GenBank/DDBJ whole genome shotgun (WGS) entry which is preliminary data.</text>
</comment>
<evidence type="ECO:0000256" key="2">
    <source>
        <dbReference type="SAM" id="Phobius"/>
    </source>
</evidence>
<keyword evidence="5" id="KW-1185">Reference proteome</keyword>
<keyword evidence="2" id="KW-0812">Transmembrane</keyword>
<feature type="compositionally biased region" description="Polar residues" evidence="1">
    <location>
        <begin position="422"/>
        <end position="432"/>
    </location>
</feature>
<dbReference type="Proteomes" id="UP000023152">
    <property type="component" value="Unassembled WGS sequence"/>
</dbReference>
<organism evidence="4 5">
    <name type="scientific">Reticulomyxa filosa</name>
    <dbReference type="NCBI Taxonomy" id="46433"/>
    <lineage>
        <taxon>Eukaryota</taxon>
        <taxon>Sar</taxon>
        <taxon>Rhizaria</taxon>
        <taxon>Retaria</taxon>
        <taxon>Foraminifera</taxon>
        <taxon>Monothalamids</taxon>
        <taxon>Reticulomyxidae</taxon>
        <taxon>Reticulomyxa</taxon>
    </lineage>
</organism>
<name>X6M777_RETFI</name>
<evidence type="ECO:0000256" key="3">
    <source>
        <dbReference type="SAM" id="SignalP"/>
    </source>
</evidence>
<evidence type="ECO:0000313" key="4">
    <source>
        <dbReference type="EMBL" id="ETO09848.1"/>
    </source>
</evidence>
<gene>
    <name evidence="4" type="ORF">RFI_27527</name>
</gene>
<evidence type="ECO:0000256" key="1">
    <source>
        <dbReference type="SAM" id="MobiDB-lite"/>
    </source>
</evidence>
<feature type="region of interest" description="Disordered" evidence="1">
    <location>
        <begin position="384"/>
        <end position="432"/>
    </location>
</feature>
<keyword evidence="2" id="KW-0472">Membrane</keyword>
<feature type="chain" id="PRO_5004975172" description="EGF-like domain-containing protein" evidence="3">
    <location>
        <begin position="25"/>
        <end position="432"/>
    </location>
</feature>
<dbReference type="PROSITE" id="PS51257">
    <property type="entry name" value="PROKAR_LIPOPROTEIN"/>
    <property type="match status" value="1"/>
</dbReference>
<reference evidence="4 5" key="1">
    <citation type="journal article" date="2013" name="Curr. Biol.">
        <title>The Genome of the Foraminiferan Reticulomyxa filosa.</title>
        <authorList>
            <person name="Glockner G."/>
            <person name="Hulsmann N."/>
            <person name="Schleicher M."/>
            <person name="Noegel A.A."/>
            <person name="Eichinger L."/>
            <person name="Gallinger C."/>
            <person name="Pawlowski J."/>
            <person name="Sierra R."/>
            <person name="Euteneuer U."/>
            <person name="Pillet L."/>
            <person name="Moustafa A."/>
            <person name="Platzer M."/>
            <person name="Groth M."/>
            <person name="Szafranski K."/>
            <person name="Schliwa M."/>
        </authorList>
    </citation>
    <scope>NUCLEOTIDE SEQUENCE [LARGE SCALE GENOMIC DNA]</scope>
</reference>
<dbReference type="EMBL" id="ASPP01023864">
    <property type="protein sequence ID" value="ETO09848.1"/>
    <property type="molecule type" value="Genomic_DNA"/>
</dbReference>
<evidence type="ECO:0008006" key="6">
    <source>
        <dbReference type="Google" id="ProtNLM"/>
    </source>
</evidence>
<sequence length="432" mass="48637">MKLSLRHLVVGLFGLVSCNGGGEAISKDFTACTFTFIDNNQINVYYNLSDFRLDDKAYQVYDSEPNTFKYLFNFCNTIPSSWYKNTSRVPTSCYTAAGPCQNINSQNSHQCDDTFSIENKLRYLGEITYTLILNCSFYRNKWNTTALALQLQAMSSYEENPNAKCYWLGAQMNKDSMPDYNVSLLDPNDAGRGMLFEYMNGAWCSSAGINRRLRVKLQCPDSNREYFDPDIANSLSETVLYTICIEDFIFVITTLLNTKEKEGGGEEETKGKYKNNFFLREFGIFFFLFALTIKKKKITLTATYSVRCLCDDGWTGDTCDQRHSDVQKVEENHTGIITAIVICIILLVVVLGLSAWICYQIRLHEEKAKIRDGGLLSPMLVSEKESATTTSEGLSMGQVNPDTAPRGSLIPSEPEHDDPDATKSTDPVVSIN</sequence>
<feature type="transmembrane region" description="Helical" evidence="2">
    <location>
        <begin position="277"/>
        <end position="293"/>
    </location>
</feature>
<feature type="signal peptide" evidence="3">
    <location>
        <begin position="1"/>
        <end position="24"/>
    </location>
</feature>
<protein>
    <recommendedName>
        <fullName evidence="6">EGF-like domain-containing protein</fullName>
    </recommendedName>
</protein>
<keyword evidence="3" id="KW-0732">Signal</keyword>
<feature type="compositionally biased region" description="Polar residues" evidence="1">
    <location>
        <begin position="387"/>
        <end position="401"/>
    </location>
</feature>